<dbReference type="EMBL" id="JBIRRB010000020">
    <property type="protein sequence ID" value="MFI0915297.1"/>
    <property type="molecule type" value="Genomic_DNA"/>
</dbReference>
<evidence type="ECO:0000313" key="1">
    <source>
        <dbReference type="EMBL" id="MFI0915297.1"/>
    </source>
</evidence>
<reference evidence="1 2" key="1">
    <citation type="submission" date="2024-10" db="EMBL/GenBank/DDBJ databases">
        <title>The Natural Products Discovery Center: Release of the First 8490 Sequenced Strains for Exploring Actinobacteria Biosynthetic Diversity.</title>
        <authorList>
            <person name="Kalkreuter E."/>
            <person name="Kautsar S.A."/>
            <person name="Yang D."/>
            <person name="Bader C.D."/>
            <person name="Teijaro C.N."/>
            <person name="Fluegel L."/>
            <person name="Davis C.M."/>
            <person name="Simpson J.R."/>
            <person name="Lauterbach L."/>
            <person name="Steele A.D."/>
            <person name="Gui C."/>
            <person name="Meng S."/>
            <person name="Li G."/>
            <person name="Viehrig K."/>
            <person name="Ye F."/>
            <person name="Su P."/>
            <person name="Kiefer A.F."/>
            <person name="Nichols A."/>
            <person name="Cepeda A.J."/>
            <person name="Yan W."/>
            <person name="Fan B."/>
            <person name="Jiang Y."/>
            <person name="Adhikari A."/>
            <person name="Zheng C.-J."/>
            <person name="Schuster L."/>
            <person name="Cowan T.M."/>
            <person name="Smanski M.J."/>
            <person name="Chevrette M.G."/>
            <person name="De Carvalho L.P.S."/>
            <person name="Shen B."/>
        </authorList>
    </citation>
    <scope>NUCLEOTIDE SEQUENCE [LARGE SCALE GENOMIC DNA]</scope>
    <source>
        <strain evidence="1 2">NPDC020979</strain>
    </source>
</reference>
<gene>
    <name evidence="1" type="ORF">ACH4TF_33425</name>
</gene>
<proteinExistence type="predicted"/>
<sequence>MPLETGTYRLFGRRATLAYLNTIAPAAARLVGEHFGRRPLAPTQILLTTPTGLGQLFRSTQAGLAGVSENTADPAMRLMRAEPRQLYSTTTPRPGKAGGTLTLINARRNRHARDLEESLLYELVAVDQLGRPKARERWITVVRDLCGVAPQPPHVRKALEKDFAAADKEAARVVEALAPRLRDAA</sequence>
<dbReference type="RefSeq" id="WP_397614887.1">
    <property type="nucleotide sequence ID" value="NZ_JBIRRB010000020.1"/>
</dbReference>
<name>A0ABW7TG50_9ACTN</name>
<evidence type="ECO:0000313" key="2">
    <source>
        <dbReference type="Proteomes" id="UP001611162"/>
    </source>
</evidence>
<comment type="caution">
    <text evidence="1">The sequence shown here is derived from an EMBL/GenBank/DDBJ whole genome shotgun (WGS) entry which is preliminary data.</text>
</comment>
<keyword evidence="2" id="KW-1185">Reference proteome</keyword>
<organism evidence="1 2">
    <name type="scientific">Streptomyces abikoensis</name>
    <dbReference type="NCBI Taxonomy" id="97398"/>
    <lineage>
        <taxon>Bacteria</taxon>
        <taxon>Bacillati</taxon>
        <taxon>Actinomycetota</taxon>
        <taxon>Actinomycetes</taxon>
        <taxon>Kitasatosporales</taxon>
        <taxon>Streptomycetaceae</taxon>
        <taxon>Streptomyces</taxon>
    </lineage>
</organism>
<accession>A0ABW7TG50</accession>
<dbReference type="Proteomes" id="UP001611162">
    <property type="component" value="Unassembled WGS sequence"/>
</dbReference>
<protein>
    <submittedName>
        <fullName evidence="1">Uncharacterized protein</fullName>
    </submittedName>
</protein>